<accession>A0ABU6G0Y8</accession>
<proteinExistence type="predicted"/>
<keyword evidence="3" id="KW-0862">Zinc</keyword>
<evidence type="ECO:0000256" key="1">
    <source>
        <dbReference type="ARBA" id="ARBA00001947"/>
    </source>
</evidence>
<gene>
    <name evidence="5" type="primary">fba</name>
    <name evidence="5" type="ORF">P4I72_11820</name>
</gene>
<evidence type="ECO:0000256" key="4">
    <source>
        <dbReference type="ARBA" id="ARBA00023239"/>
    </source>
</evidence>
<dbReference type="PROSITE" id="PS00806">
    <property type="entry name" value="ALDOLASE_CLASS_II_2"/>
    <property type="match status" value="1"/>
</dbReference>
<dbReference type="InterPro" id="IPR013785">
    <property type="entry name" value="Aldolase_TIM"/>
</dbReference>
<dbReference type="InterPro" id="IPR011289">
    <property type="entry name" value="Fruc_bis_ald_class-2"/>
</dbReference>
<evidence type="ECO:0000256" key="3">
    <source>
        <dbReference type="ARBA" id="ARBA00022833"/>
    </source>
</evidence>
<dbReference type="PROSITE" id="PS00602">
    <property type="entry name" value="ALDOLASE_CLASS_II_1"/>
    <property type="match status" value="1"/>
</dbReference>
<dbReference type="EMBL" id="JARLKY010000023">
    <property type="protein sequence ID" value="MEC0227812.1"/>
    <property type="molecule type" value="Genomic_DNA"/>
</dbReference>
<keyword evidence="2" id="KW-0479">Metal-binding</keyword>
<dbReference type="InterPro" id="IPR050246">
    <property type="entry name" value="Class_II_FBP_aldolase"/>
</dbReference>
<dbReference type="NCBIfam" id="TIGR01859">
    <property type="entry name" value="fruc_bis_ald"/>
    <property type="match status" value="1"/>
</dbReference>
<evidence type="ECO:0000256" key="2">
    <source>
        <dbReference type="ARBA" id="ARBA00022723"/>
    </source>
</evidence>
<dbReference type="GO" id="GO:0004332">
    <property type="term" value="F:fructose-bisphosphate aldolase activity"/>
    <property type="evidence" value="ECO:0007669"/>
    <property type="project" value="UniProtKB-EC"/>
</dbReference>
<sequence>MPLVSMTAMLRKAVKEQYAVGQFNLNNLEFTQAILQTAQEEQAPVMLGLSEPYIPYMGGLNCIAAMVKELIDYYEVTVPVVLHLDHGTSFEVCVKAIHAGFTSVMIDASHYSLADNMALTRKVTEVAHALGVSVEAELGRIGGREDDTYVDEAEAMYAVTSECVMLVQSTGIDALAPALGSVHGNYKGTPRLGFERMSEIQKLTQLPLVLHGGSGLRDEDFQKAIARGTAKINVNTDNQAACTSVVRRILTEQPDIYDPRHYLGPAREAVKESVRAKIRLFGCAGKA</sequence>
<comment type="caution">
    <text evidence="5">The sequence shown here is derived from an EMBL/GenBank/DDBJ whole genome shotgun (WGS) entry which is preliminary data.</text>
</comment>
<keyword evidence="6" id="KW-1185">Reference proteome</keyword>
<dbReference type="EC" id="4.1.2.13" evidence="5"/>
<dbReference type="NCBIfam" id="TIGR00167">
    <property type="entry name" value="cbbA"/>
    <property type="match status" value="1"/>
</dbReference>
<evidence type="ECO:0000313" key="6">
    <source>
        <dbReference type="Proteomes" id="UP001338137"/>
    </source>
</evidence>
<dbReference type="Gene3D" id="3.20.20.70">
    <property type="entry name" value="Aldolase class I"/>
    <property type="match status" value="1"/>
</dbReference>
<dbReference type="RefSeq" id="WP_326072102.1">
    <property type="nucleotide sequence ID" value="NZ_JARLKY010000023.1"/>
</dbReference>
<dbReference type="PANTHER" id="PTHR30304:SF0">
    <property type="entry name" value="D-TAGATOSE-1,6-BISPHOSPHATE ALDOLASE SUBUNIT GATY-RELATED"/>
    <property type="match status" value="1"/>
</dbReference>
<dbReference type="PIRSF" id="PIRSF001359">
    <property type="entry name" value="F_bP_aldolase_II"/>
    <property type="match status" value="1"/>
</dbReference>
<name>A0ABU6G0Y8_9BACL</name>
<evidence type="ECO:0000313" key="5">
    <source>
        <dbReference type="EMBL" id="MEC0227812.1"/>
    </source>
</evidence>
<organism evidence="5 6">
    <name type="scientific">Paenibacillus alba</name>
    <dbReference type="NCBI Taxonomy" id="1197127"/>
    <lineage>
        <taxon>Bacteria</taxon>
        <taxon>Bacillati</taxon>
        <taxon>Bacillota</taxon>
        <taxon>Bacilli</taxon>
        <taxon>Bacillales</taxon>
        <taxon>Paenibacillaceae</taxon>
        <taxon>Paenibacillus</taxon>
    </lineage>
</organism>
<dbReference type="InterPro" id="IPR000771">
    <property type="entry name" value="FBA_II"/>
</dbReference>
<dbReference type="Proteomes" id="UP001338137">
    <property type="component" value="Unassembled WGS sequence"/>
</dbReference>
<dbReference type="PANTHER" id="PTHR30304">
    <property type="entry name" value="D-TAGATOSE-1,6-BISPHOSPHATE ALDOLASE"/>
    <property type="match status" value="1"/>
</dbReference>
<keyword evidence="4 5" id="KW-0456">Lyase</keyword>
<dbReference type="CDD" id="cd00947">
    <property type="entry name" value="TBP_aldolase_IIB"/>
    <property type="match status" value="1"/>
</dbReference>
<comment type="cofactor">
    <cofactor evidence="1">
        <name>Zn(2+)</name>
        <dbReference type="ChEBI" id="CHEBI:29105"/>
    </cofactor>
</comment>
<protein>
    <submittedName>
        <fullName evidence="5">Class II fructose-1,6-bisphosphate aldolase</fullName>
        <ecNumber evidence="5">4.1.2.13</ecNumber>
    </submittedName>
</protein>
<reference evidence="5 6" key="1">
    <citation type="submission" date="2023-03" db="EMBL/GenBank/DDBJ databases">
        <title>Bacillus Genome Sequencing.</title>
        <authorList>
            <person name="Dunlap C."/>
        </authorList>
    </citation>
    <scope>NUCLEOTIDE SEQUENCE [LARGE SCALE GENOMIC DNA]</scope>
    <source>
        <strain evidence="5 6">BD-533</strain>
    </source>
</reference>
<dbReference type="Pfam" id="PF01116">
    <property type="entry name" value="F_bP_aldolase"/>
    <property type="match status" value="1"/>
</dbReference>
<dbReference type="SUPFAM" id="SSF51569">
    <property type="entry name" value="Aldolase"/>
    <property type="match status" value="1"/>
</dbReference>